<gene>
    <name evidence="5" type="ORF">TeGR_g1059</name>
</gene>
<evidence type="ECO:0000256" key="3">
    <source>
        <dbReference type="PROSITE-ProRule" id="PRU00339"/>
    </source>
</evidence>
<organism evidence="5 6">
    <name type="scientific">Tetraparma gracilis</name>
    <dbReference type="NCBI Taxonomy" id="2962635"/>
    <lineage>
        <taxon>Eukaryota</taxon>
        <taxon>Sar</taxon>
        <taxon>Stramenopiles</taxon>
        <taxon>Ochrophyta</taxon>
        <taxon>Bolidophyceae</taxon>
        <taxon>Parmales</taxon>
        <taxon>Triparmaceae</taxon>
        <taxon>Tetraparma</taxon>
    </lineage>
</organism>
<dbReference type="Proteomes" id="UP001165060">
    <property type="component" value="Unassembled WGS sequence"/>
</dbReference>
<protein>
    <submittedName>
        <fullName evidence="5">Uncharacterized protein</fullName>
    </submittedName>
</protein>
<feature type="repeat" description="TPR" evidence="3">
    <location>
        <begin position="1"/>
        <end position="28"/>
    </location>
</feature>
<dbReference type="PROSITE" id="PS50005">
    <property type="entry name" value="TPR"/>
    <property type="match status" value="2"/>
</dbReference>
<dbReference type="SMART" id="SM00028">
    <property type="entry name" value="TPR"/>
    <property type="match status" value="5"/>
</dbReference>
<keyword evidence="6" id="KW-1185">Reference proteome</keyword>
<dbReference type="InterPro" id="IPR011990">
    <property type="entry name" value="TPR-like_helical_dom_sf"/>
</dbReference>
<dbReference type="PANTHER" id="PTHR22904">
    <property type="entry name" value="TPR REPEAT CONTAINING PROTEIN"/>
    <property type="match status" value="1"/>
</dbReference>
<feature type="region of interest" description="Disordered" evidence="4">
    <location>
        <begin position="165"/>
        <end position="186"/>
    </location>
</feature>
<feature type="compositionally biased region" description="Basic and acidic residues" evidence="4">
    <location>
        <begin position="177"/>
        <end position="186"/>
    </location>
</feature>
<evidence type="ECO:0000256" key="1">
    <source>
        <dbReference type="ARBA" id="ARBA00022737"/>
    </source>
</evidence>
<dbReference type="Gene3D" id="1.25.40.10">
    <property type="entry name" value="Tetratricopeptide repeat domain"/>
    <property type="match status" value="2"/>
</dbReference>
<dbReference type="Pfam" id="PF13414">
    <property type="entry name" value="TPR_11"/>
    <property type="match status" value="1"/>
</dbReference>
<reference evidence="5 6" key="1">
    <citation type="journal article" date="2023" name="Commun. Biol.">
        <title>Genome analysis of Parmales, the sister group of diatoms, reveals the evolutionary specialization of diatoms from phago-mixotrophs to photoautotrophs.</title>
        <authorList>
            <person name="Ban H."/>
            <person name="Sato S."/>
            <person name="Yoshikawa S."/>
            <person name="Yamada K."/>
            <person name="Nakamura Y."/>
            <person name="Ichinomiya M."/>
            <person name="Sato N."/>
            <person name="Blanc-Mathieu R."/>
            <person name="Endo H."/>
            <person name="Kuwata A."/>
            <person name="Ogata H."/>
        </authorList>
    </citation>
    <scope>NUCLEOTIDE SEQUENCE [LARGE SCALE GENOMIC DNA]</scope>
</reference>
<dbReference type="InterPro" id="IPR019734">
    <property type="entry name" value="TPR_rpt"/>
</dbReference>
<accession>A0ABQ6N2H1</accession>
<feature type="non-terminal residue" evidence="5">
    <location>
        <position position="216"/>
    </location>
</feature>
<dbReference type="PANTHER" id="PTHR22904:SF523">
    <property type="entry name" value="STRESS-INDUCED-PHOSPHOPROTEIN 1"/>
    <property type="match status" value="1"/>
</dbReference>
<dbReference type="SUPFAM" id="SSF48452">
    <property type="entry name" value="TPR-like"/>
    <property type="match status" value="2"/>
</dbReference>
<name>A0ABQ6N2H1_9STRA</name>
<keyword evidence="1" id="KW-0677">Repeat</keyword>
<comment type="caution">
    <text evidence="5">The sequence shown here is derived from an EMBL/GenBank/DDBJ whole genome shotgun (WGS) entry which is preliminary data.</text>
</comment>
<sequence>EGNAFFKAQKYEQAIAKYQEASKLDPTEPAYWSNAAASYEKLGEWEKSAEMAQGCIQANNKFVKGYFRLANAQKALNNLAGCIKTLESGLGVDSSNADLKRMKKEVTELQRAEQVGQYCARADEQMQSGDVGGAMKTLELASRLDAGNPDIERMLKVVKPKFEKAERSRKSGLSGPERAKEAGDEHYKAANFERAIEKYTEALGQCPDKSAAIALK</sequence>
<evidence type="ECO:0000313" key="6">
    <source>
        <dbReference type="Proteomes" id="UP001165060"/>
    </source>
</evidence>
<evidence type="ECO:0000256" key="4">
    <source>
        <dbReference type="SAM" id="MobiDB-lite"/>
    </source>
</evidence>
<evidence type="ECO:0000313" key="5">
    <source>
        <dbReference type="EMBL" id="GMI37936.1"/>
    </source>
</evidence>
<dbReference type="EMBL" id="BRYB01002003">
    <property type="protein sequence ID" value="GMI37936.1"/>
    <property type="molecule type" value="Genomic_DNA"/>
</dbReference>
<feature type="repeat" description="TPR" evidence="3">
    <location>
        <begin position="176"/>
        <end position="209"/>
    </location>
</feature>
<evidence type="ECO:0000256" key="2">
    <source>
        <dbReference type="ARBA" id="ARBA00022803"/>
    </source>
</evidence>
<keyword evidence="2 3" id="KW-0802">TPR repeat</keyword>
<feature type="non-terminal residue" evidence="5">
    <location>
        <position position="1"/>
    </location>
</feature>
<proteinExistence type="predicted"/>